<dbReference type="AlphaFoldDB" id="A0A9X3JG87"/>
<reference evidence="1" key="1">
    <citation type="submission" date="2022-12" db="EMBL/GenBank/DDBJ databases">
        <title>Description and comparative metabolic analysis of Aerococcus sp. nov., isolated from the feces of a pig.</title>
        <authorList>
            <person name="Chang Y.-H."/>
        </authorList>
    </citation>
    <scope>NUCLEOTIDE SEQUENCE</scope>
    <source>
        <strain evidence="1">YH-aer222</strain>
    </source>
</reference>
<organism evidence="1 2">
    <name type="scientific">Aerococcus kribbianus</name>
    <dbReference type="NCBI Taxonomy" id="2999064"/>
    <lineage>
        <taxon>Bacteria</taxon>
        <taxon>Bacillati</taxon>
        <taxon>Bacillota</taxon>
        <taxon>Bacilli</taxon>
        <taxon>Lactobacillales</taxon>
        <taxon>Aerococcaceae</taxon>
        <taxon>Aerococcus</taxon>
    </lineage>
</organism>
<dbReference type="Proteomes" id="UP001146670">
    <property type="component" value="Unassembled WGS sequence"/>
</dbReference>
<sequence length="64" mass="7365">MATKSFTEPQEIKDNGVNQVLKTFEKNEKAPISKTKIHTDSRINYLNHNNKEGIDNFLKGVFEN</sequence>
<evidence type="ECO:0000313" key="2">
    <source>
        <dbReference type="Proteomes" id="UP001146670"/>
    </source>
</evidence>
<proteinExistence type="predicted"/>
<dbReference type="EMBL" id="JAPRFR010000002">
    <property type="protein sequence ID" value="MCZ0726105.1"/>
    <property type="molecule type" value="Genomic_DNA"/>
</dbReference>
<evidence type="ECO:0000313" key="1">
    <source>
        <dbReference type="EMBL" id="MCZ0726105.1"/>
    </source>
</evidence>
<protein>
    <submittedName>
        <fullName evidence="1">Uncharacterized protein</fullName>
    </submittedName>
</protein>
<gene>
    <name evidence="1" type="ORF">OW157_05900</name>
</gene>
<dbReference type="RefSeq" id="WP_268752431.1">
    <property type="nucleotide sequence ID" value="NZ_JAPRFQ010000002.1"/>
</dbReference>
<keyword evidence="2" id="KW-1185">Reference proteome</keyword>
<accession>A0A9X3JG87</accession>
<name>A0A9X3JG87_9LACT</name>
<comment type="caution">
    <text evidence="1">The sequence shown here is derived from an EMBL/GenBank/DDBJ whole genome shotgun (WGS) entry which is preliminary data.</text>
</comment>